<evidence type="ECO:0000256" key="3">
    <source>
        <dbReference type="ARBA" id="ARBA00011245"/>
    </source>
</evidence>
<gene>
    <name evidence="12" type="ORF">SAMN05660330_02376</name>
</gene>
<dbReference type="CDD" id="cd01335">
    <property type="entry name" value="Radical_SAM"/>
    <property type="match status" value="1"/>
</dbReference>
<evidence type="ECO:0000256" key="5">
    <source>
        <dbReference type="ARBA" id="ARBA00022691"/>
    </source>
</evidence>
<dbReference type="NCBIfam" id="TIGR02494">
    <property type="entry name" value="PFLE_PFLC"/>
    <property type="match status" value="1"/>
</dbReference>
<dbReference type="InterPro" id="IPR017896">
    <property type="entry name" value="4Fe4S_Fe-S-bd"/>
</dbReference>
<dbReference type="InterPro" id="IPR034457">
    <property type="entry name" value="Organic_radical-activating"/>
</dbReference>
<evidence type="ECO:0000256" key="9">
    <source>
        <dbReference type="ARBA" id="ARBA00023014"/>
    </source>
</evidence>
<dbReference type="SUPFAM" id="SSF102114">
    <property type="entry name" value="Radical SAM enzymes"/>
    <property type="match status" value="1"/>
</dbReference>
<comment type="cofactor">
    <cofactor evidence="1">
        <name>[4Fe-4S] cluster</name>
        <dbReference type="ChEBI" id="CHEBI:49883"/>
    </cofactor>
</comment>
<evidence type="ECO:0000256" key="7">
    <source>
        <dbReference type="ARBA" id="ARBA00023002"/>
    </source>
</evidence>
<dbReference type="InterPro" id="IPR040074">
    <property type="entry name" value="BssD/PflA/YjjW"/>
</dbReference>
<dbReference type="EMBL" id="FNJI01000015">
    <property type="protein sequence ID" value="SDP30667.1"/>
    <property type="molecule type" value="Genomic_DNA"/>
</dbReference>
<dbReference type="Pfam" id="PF04055">
    <property type="entry name" value="Radical_SAM"/>
    <property type="match status" value="1"/>
</dbReference>
<keyword evidence="7" id="KW-0560">Oxidoreductase</keyword>
<dbReference type="Proteomes" id="UP000199073">
    <property type="component" value="Unassembled WGS sequence"/>
</dbReference>
<evidence type="ECO:0000256" key="2">
    <source>
        <dbReference type="ARBA" id="ARBA00009777"/>
    </source>
</evidence>
<feature type="domain" description="4Fe-4S ferredoxin-type" evidence="10">
    <location>
        <begin position="81"/>
        <end position="109"/>
    </location>
</feature>
<dbReference type="STRING" id="91360.SAMN05660330_02376"/>
<keyword evidence="13" id="KW-1185">Reference proteome</keyword>
<dbReference type="InterPro" id="IPR007197">
    <property type="entry name" value="rSAM"/>
</dbReference>
<keyword evidence="5" id="KW-0949">S-adenosyl-L-methionine</keyword>
<evidence type="ECO:0000256" key="1">
    <source>
        <dbReference type="ARBA" id="ARBA00001966"/>
    </source>
</evidence>
<proteinExistence type="inferred from homology"/>
<evidence type="ECO:0000256" key="8">
    <source>
        <dbReference type="ARBA" id="ARBA00023004"/>
    </source>
</evidence>
<protein>
    <submittedName>
        <fullName evidence="12">Pyruvate formate lyase activating enzyme</fullName>
    </submittedName>
</protein>
<dbReference type="InterPro" id="IPR013785">
    <property type="entry name" value="Aldolase_TIM"/>
</dbReference>
<keyword evidence="8" id="KW-0408">Iron</keyword>
<organism evidence="12 13">
    <name type="scientific">Desulforhopalus singaporensis</name>
    <dbReference type="NCBI Taxonomy" id="91360"/>
    <lineage>
        <taxon>Bacteria</taxon>
        <taxon>Pseudomonadati</taxon>
        <taxon>Thermodesulfobacteriota</taxon>
        <taxon>Desulfobulbia</taxon>
        <taxon>Desulfobulbales</taxon>
        <taxon>Desulfocapsaceae</taxon>
        <taxon>Desulforhopalus</taxon>
    </lineage>
</organism>
<dbReference type="GO" id="GO:0016829">
    <property type="term" value="F:lyase activity"/>
    <property type="evidence" value="ECO:0007669"/>
    <property type="project" value="UniProtKB-KW"/>
</dbReference>
<dbReference type="GO" id="GO:0046872">
    <property type="term" value="F:metal ion binding"/>
    <property type="evidence" value="ECO:0007669"/>
    <property type="project" value="UniProtKB-KW"/>
</dbReference>
<sequence>MQGLQHRKAGSFPVRDGVASPIASLDKNILCNQYLLQRCMIFDIKRYSINDGPGIRVTVFFKGCPLNCAWCHNPESISTNVQKMYNRDKCMGCGGCVQFCPEQVCERTPEGIVTRRDRCSGCGRCADICPTRATEMSGRAATVEEIVEAVEKERIFFDQSGGGVTFSGGEPLLQPEFLISLLREFGSRSIHRAVDTTGFARTETLLEVAKHTDHFLYDIKLMDSTKHKKWTGVDNKKILNNLKALAETGASINIRVPLVKGVNDDIPNISRTASFVAALPGEKKKVNVLPYHNIMIAKHRKLGSSFSAQEMAEPTAEELENIINIFTEQGLAVQTGG</sequence>
<dbReference type="InterPro" id="IPR017900">
    <property type="entry name" value="4Fe4S_Fe_S_CS"/>
</dbReference>
<dbReference type="PANTHER" id="PTHR30352:SF4">
    <property type="entry name" value="PYRUVATE FORMATE-LYASE 2-ACTIVATING ENZYME"/>
    <property type="match status" value="1"/>
</dbReference>
<evidence type="ECO:0000313" key="12">
    <source>
        <dbReference type="EMBL" id="SDP30667.1"/>
    </source>
</evidence>
<dbReference type="SFLD" id="SFLDG01066">
    <property type="entry name" value="organic_radical-activating_enz"/>
    <property type="match status" value="1"/>
</dbReference>
<evidence type="ECO:0000256" key="6">
    <source>
        <dbReference type="ARBA" id="ARBA00022723"/>
    </source>
</evidence>
<dbReference type="Pfam" id="PF13353">
    <property type="entry name" value="Fer4_12"/>
    <property type="match status" value="1"/>
</dbReference>
<feature type="domain" description="Radical SAM core" evidence="11">
    <location>
        <begin position="50"/>
        <end position="329"/>
    </location>
</feature>
<dbReference type="PANTHER" id="PTHR30352">
    <property type="entry name" value="PYRUVATE FORMATE-LYASE-ACTIVATING ENZYME"/>
    <property type="match status" value="1"/>
</dbReference>
<comment type="similarity">
    <text evidence="2">Belongs to the organic radical-activating enzymes family.</text>
</comment>
<feature type="domain" description="4Fe-4S ferredoxin-type" evidence="10">
    <location>
        <begin position="110"/>
        <end position="139"/>
    </location>
</feature>
<evidence type="ECO:0000259" key="10">
    <source>
        <dbReference type="PROSITE" id="PS51379"/>
    </source>
</evidence>
<keyword evidence="4" id="KW-0004">4Fe-4S</keyword>
<keyword evidence="9" id="KW-0411">Iron-sulfur</keyword>
<accession>A0A1H0RMH2</accession>
<evidence type="ECO:0000313" key="13">
    <source>
        <dbReference type="Proteomes" id="UP000199073"/>
    </source>
</evidence>
<dbReference type="InterPro" id="IPR001989">
    <property type="entry name" value="Radical_activat_CS"/>
</dbReference>
<evidence type="ECO:0000259" key="11">
    <source>
        <dbReference type="PROSITE" id="PS51918"/>
    </source>
</evidence>
<dbReference type="InterPro" id="IPR058240">
    <property type="entry name" value="rSAM_sf"/>
</dbReference>
<comment type="subunit">
    <text evidence="3">Monomer.</text>
</comment>
<keyword evidence="6" id="KW-0479">Metal-binding</keyword>
<dbReference type="AlphaFoldDB" id="A0A1H0RMH2"/>
<name>A0A1H0RMH2_9BACT</name>
<dbReference type="PIRSF" id="PIRSF000371">
    <property type="entry name" value="PFL_act_enz"/>
    <property type="match status" value="1"/>
</dbReference>
<keyword evidence="12" id="KW-0670">Pyruvate</keyword>
<dbReference type="Pfam" id="PF12800">
    <property type="entry name" value="Fer4_4"/>
    <property type="match status" value="1"/>
</dbReference>
<dbReference type="GO" id="GO:0051539">
    <property type="term" value="F:4 iron, 4 sulfur cluster binding"/>
    <property type="evidence" value="ECO:0007669"/>
    <property type="project" value="UniProtKB-KW"/>
</dbReference>
<evidence type="ECO:0000256" key="4">
    <source>
        <dbReference type="ARBA" id="ARBA00022485"/>
    </source>
</evidence>
<dbReference type="PROSITE" id="PS51379">
    <property type="entry name" value="4FE4S_FER_2"/>
    <property type="match status" value="2"/>
</dbReference>
<dbReference type="SFLD" id="SFLDS00029">
    <property type="entry name" value="Radical_SAM"/>
    <property type="match status" value="1"/>
</dbReference>
<dbReference type="SFLD" id="SFLDG01118">
    <property type="entry name" value="activating_enzymes__group_2"/>
    <property type="match status" value="1"/>
</dbReference>
<dbReference type="GO" id="GO:0016491">
    <property type="term" value="F:oxidoreductase activity"/>
    <property type="evidence" value="ECO:0007669"/>
    <property type="project" value="UniProtKB-KW"/>
</dbReference>
<dbReference type="Gene3D" id="3.30.70.20">
    <property type="match status" value="1"/>
</dbReference>
<keyword evidence="12" id="KW-0456">Lyase</keyword>
<dbReference type="Gene3D" id="3.20.20.70">
    <property type="entry name" value="Aldolase class I"/>
    <property type="match status" value="1"/>
</dbReference>
<dbReference type="PROSITE" id="PS01087">
    <property type="entry name" value="RADICAL_ACTIVATING"/>
    <property type="match status" value="1"/>
</dbReference>
<reference evidence="12 13" key="1">
    <citation type="submission" date="2016-10" db="EMBL/GenBank/DDBJ databases">
        <authorList>
            <person name="de Groot N.N."/>
        </authorList>
    </citation>
    <scope>NUCLEOTIDE SEQUENCE [LARGE SCALE GENOMIC DNA]</scope>
    <source>
        <strain evidence="12 13">DSM 12130</strain>
    </source>
</reference>
<dbReference type="SUPFAM" id="SSF54862">
    <property type="entry name" value="4Fe-4S ferredoxins"/>
    <property type="match status" value="1"/>
</dbReference>
<dbReference type="PROSITE" id="PS00198">
    <property type="entry name" value="4FE4S_FER_1"/>
    <property type="match status" value="2"/>
</dbReference>
<dbReference type="PROSITE" id="PS51918">
    <property type="entry name" value="RADICAL_SAM"/>
    <property type="match status" value="1"/>
</dbReference>
<dbReference type="InterPro" id="IPR012839">
    <property type="entry name" value="Organic_radical_activase"/>
</dbReference>